<proteinExistence type="inferred from homology"/>
<dbReference type="GO" id="GO:0006997">
    <property type="term" value="P:nucleus organization"/>
    <property type="evidence" value="ECO:0007669"/>
    <property type="project" value="InterPro"/>
</dbReference>
<accession>A0A0A8YI90</accession>
<dbReference type="AlphaFoldDB" id="A0A0A8YI90"/>
<reference evidence="6" key="2">
    <citation type="journal article" date="2015" name="Data Brief">
        <title>Shoot transcriptome of the giant reed, Arundo donax.</title>
        <authorList>
            <person name="Barrero R.A."/>
            <person name="Guerrero F.D."/>
            <person name="Moolhuijzen P."/>
            <person name="Goolsby J.A."/>
            <person name="Tidwell J."/>
            <person name="Bellgard S.E."/>
            <person name="Bellgard M.I."/>
        </authorList>
    </citation>
    <scope>NUCLEOTIDE SEQUENCE</scope>
    <source>
        <tissue evidence="6">Shoot tissue taken approximately 20 cm above the soil surface</tissue>
    </source>
</reference>
<feature type="coiled-coil region" evidence="5">
    <location>
        <begin position="2"/>
        <end position="130"/>
    </location>
</feature>
<evidence type="ECO:0000256" key="5">
    <source>
        <dbReference type="SAM" id="Coils"/>
    </source>
</evidence>
<keyword evidence="1 5" id="KW-0175">Coiled coil</keyword>
<dbReference type="GO" id="GO:0005652">
    <property type="term" value="C:nuclear lamina"/>
    <property type="evidence" value="ECO:0007669"/>
    <property type="project" value="UniProtKB-SubCell"/>
</dbReference>
<evidence type="ECO:0000256" key="2">
    <source>
        <dbReference type="ARBA" id="ARBA00023242"/>
    </source>
</evidence>
<dbReference type="EMBL" id="GBRH01271706">
    <property type="protein sequence ID" value="JAD26189.1"/>
    <property type="molecule type" value="Transcribed_RNA"/>
</dbReference>
<name>A0A0A8YI90_ARUDO</name>
<reference evidence="6" key="1">
    <citation type="submission" date="2014-09" db="EMBL/GenBank/DDBJ databases">
        <authorList>
            <person name="Magalhaes I.L.F."/>
            <person name="Oliveira U."/>
            <person name="Santos F.R."/>
            <person name="Vidigal T.H.D.A."/>
            <person name="Brescovit A.D."/>
            <person name="Santos A.J."/>
        </authorList>
    </citation>
    <scope>NUCLEOTIDE SEQUENCE</scope>
    <source>
        <tissue evidence="6">Shoot tissue taken approximately 20 cm above the soil surface</tissue>
    </source>
</reference>
<evidence type="ECO:0000256" key="4">
    <source>
        <dbReference type="ARBA" id="ARBA00024208"/>
    </source>
</evidence>
<dbReference type="PANTHER" id="PTHR31908">
    <property type="entry name" value="PROTEIN CROWDED NUCLEI 4"/>
    <property type="match status" value="1"/>
</dbReference>
<evidence type="ECO:0000256" key="1">
    <source>
        <dbReference type="ARBA" id="ARBA00023054"/>
    </source>
</evidence>
<keyword evidence="2" id="KW-0539">Nucleus</keyword>
<evidence type="ECO:0000313" key="6">
    <source>
        <dbReference type="EMBL" id="JAD26189.1"/>
    </source>
</evidence>
<dbReference type="PANTHER" id="PTHR31908:SF11">
    <property type="entry name" value="PROTEIN CROWDED NUCLEI 1"/>
    <property type="match status" value="1"/>
</dbReference>
<evidence type="ECO:0000256" key="3">
    <source>
        <dbReference type="ARBA" id="ARBA00024186"/>
    </source>
</evidence>
<sequence>MEEKYKEQLEILERKEKALNDDIKHKQMENNEFLKRERADLQHKLQLHRHELEMEMEQKRATREKELEDKESALNKKSDFVENKLRHAIELNESKIQKIISEKQHLQIEREALLADKQKLEIDKADIRRDIDSLHLLSNSLKARREAYNRDRDSLIDLFEKYKVCKNCGIFIFEGLDSLALKDNVEIEHPSLAIEGDDRSLNTDTLAQDTGAVVNSGGRLSLLQKCSRLFKFSPRKKG</sequence>
<protein>
    <submittedName>
        <fullName evidence="6">Uncharacterized protein</fullName>
    </submittedName>
</protein>
<comment type="subcellular location">
    <subcellularLocation>
        <location evidence="3">Nucleus lamina</location>
    </subcellularLocation>
</comment>
<comment type="similarity">
    <text evidence="4">Belongs to the CRWN family.</text>
</comment>
<dbReference type="InterPro" id="IPR040418">
    <property type="entry name" value="CRWN"/>
</dbReference>
<organism evidence="6">
    <name type="scientific">Arundo donax</name>
    <name type="common">Giant reed</name>
    <name type="synonym">Donax arundinaceus</name>
    <dbReference type="NCBI Taxonomy" id="35708"/>
    <lineage>
        <taxon>Eukaryota</taxon>
        <taxon>Viridiplantae</taxon>
        <taxon>Streptophyta</taxon>
        <taxon>Embryophyta</taxon>
        <taxon>Tracheophyta</taxon>
        <taxon>Spermatophyta</taxon>
        <taxon>Magnoliopsida</taxon>
        <taxon>Liliopsida</taxon>
        <taxon>Poales</taxon>
        <taxon>Poaceae</taxon>
        <taxon>PACMAD clade</taxon>
        <taxon>Arundinoideae</taxon>
        <taxon>Arundineae</taxon>
        <taxon>Arundo</taxon>
    </lineage>
</organism>